<gene>
    <name evidence="1" type="ORF">V5O48_017593</name>
</gene>
<keyword evidence="2" id="KW-1185">Reference proteome</keyword>
<name>A0ABR3ENK1_9AGAR</name>
<proteinExistence type="predicted"/>
<sequence>MPPGSSSRRYLRSSSSLYGSQHFKGARNVTIGDHSNFSNVRGDQKIYINTEGKKKKKFIVGTEEEEAEYDEFVQIKRGDMVAVRTLHRSALGQYDKEQQEWVQCGEDMVVAGKVMIGGASLECTVVSYSGSGAEERWKRDFRMFGGIRRPENAQLVAINLSTIPMLVLTGDLVPAAHLNKQVGGMGNLFLGGLIEQMRCFDGSLWLDTSRGVFCRGPKGPWCDWLDDAFMSEKFPLDAELLQEDVMVRYLASKKLDRQAVLGFALLEEASQIRVARPTIISTRTNTILAVGSGGRWKSWERSLGEMKEMPDGATRFILLTTRRQDLRLEKEHAFEVVFGWAAQVLNVFHAHGVPLEGDLREYKLIVPPYLEGTLSQSKAKRRRRRHCPPIYLFFPPFSATTFWSFDHNGQNPIPDSFCTYLGLPIKLSATCNKFSWETPTYRHLRDYQIARGFDPTTTDFARHNECQMYDIVAEPLPNRLEEVDNSQIIEMFSSTTQQDVIGAENSSEHADLSLGILFGDIQPEAPQPDIAPTKSNATPQDTTTYANMWSGFMSKFSWAAVDDLDIHAAGF</sequence>
<organism evidence="1 2">
    <name type="scientific">Marasmius crinis-equi</name>
    <dbReference type="NCBI Taxonomy" id="585013"/>
    <lineage>
        <taxon>Eukaryota</taxon>
        <taxon>Fungi</taxon>
        <taxon>Dikarya</taxon>
        <taxon>Basidiomycota</taxon>
        <taxon>Agaricomycotina</taxon>
        <taxon>Agaricomycetes</taxon>
        <taxon>Agaricomycetidae</taxon>
        <taxon>Agaricales</taxon>
        <taxon>Marasmiineae</taxon>
        <taxon>Marasmiaceae</taxon>
        <taxon>Marasmius</taxon>
    </lineage>
</organism>
<accession>A0ABR3ENK1</accession>
<comment type="caution">
    <text evidence="1">The sequence shown here is derived from an EMBL/GenBank/DDBJ whole genome shotgun (WGS) entry which is preliminary data.</text>
</comment>
<evidence type="ECO:0000313" key="1">
    <source>
        <dbReference type="EMBL" id="KAL0564454.1"/>
    </source>
</evidence>
<protein>
    <submittedName>
        <fullName evidence="1">Uncharacterized protein</fullName>
    </submittedName>
</protein>
<dbReference type="Proteomes" id="UP001465976">
    <property type="component" value="Unassembled WGS sequence"/>
</dbReference>
<evidence type="ECO:0000313" key="2">
    <source>
        <dbReference type="Proteomes" id="UP001465976"/>
    </source>
</evidence>
<reference evidence="1 2" key="1">
    <citation type="submission" date="2024-02" db="EMBL/GenBank/DDBJ databases">
        <title>A draft genome for the cacao thread blight pathogen Marasmius crinis-equi.</title>
        <authorList>
            <person name="Cohen S.P."/>
            <person name="Baruah I.K."/>
            <person name="Amoako-Attah I."/>
            <person name="Bukari Y."/>
            <person name="Meinhardt L.W."/>
            <person name="Bailey B.A."/>
        </authorList>
    </citation>
    <scope>NUCLEOTIDE SEQUENCE [LARGE SCALE GENOMIC DNA]</scope>
    <source>
        <strain evidence="1 2">GH-76</strain>
    </source>
</reference>
<dbReference type="EMBL" id="JBAHYK010002774">
    <property type="protein sequence ID" value="KAL0564454.1"/>
    <property type="molecule type" value="Genomic_DNA"/>
</dbReference>